<protein>
    <recommendedName>
        <fullName evidence="3">NADP-dependent malic enzyme</fullName>
    </recommendedName>
</protein>
<dbReference type="AlphaFoldDB" id="A0A804N8T4"/>
<dbReference type="SUPFAM" id="SSF51735">
    <property type="entry name" value="NAD(P)-binding Rossmann-fold domains"/>
    <property type="match status" value="1"/>
</dbReference>
<evidence type="ECO:0008006" key="3">
    <source>
        <dbReference type="Google" id="ProtNLM"/>
    </source>
</evidence>
<dbReference type="PANTHER" id="PTHR23406">
    <property type="entry name" value="MALIC ENZYME-RELATED"/>
    <property type="match status" value="1"/>
</dbReference>
<evidence type="ECO:0000313" key="1">
    <source>
        <dbReference type="EnsemblPlants" id="Zm00001eb143650_P001"/>
    </source>
</evidence>
<sequence length="178" mass="19891">SIERAQLGGIAKWAYGAGSSKRAIYHQFCSRGEKGEKGENRIEEAHILRLLDNRYLQWRCINAQTDATLLVQSFTAEGLIVASREETLQSFKKRYAHEHEPVKDLLGAVKAIRPTALIGSAGVGQSFTKEVIEAMSSINEVTPEHIEKGLTYPPFSIIRKISANIVEWLPISLDQKTR</sequence>
<reference evidence="1" key="3">
    <citation type="submission" date="2021-05" db="UniProtKB">
        <authorList>
            <consortium name="EnsemblPlants"/>
        </authorList>
    </citation>
    <scope>IDENTIFICATION</scope>
    <source>
        <strain evidence="1">cv. B73</strain>
    </source>
</reference>
<organism evidence="1 2">
    <name type="scientific">Zea mays</name>
    <name type="common">Maize</name>
    <dbReference type="NCBI Taxonomy" id="4577"/>
    <lineage>
        <taxon>Eukaryota</taxon>
        <taxon>Viridiplantae</taxon>
        <taxon>Streptophyta</taxon>
        <taxon>Embryophyta</taxon>
        <taxon>Tracheophyta</taxon>
        <taxon>Spermatophyta</taxon>
        <taxon>Magnoliopsida</taxon>
        <taxon>Liliopsida</taxon>
        <taxon>Poales</taxon>
        <taxon>Poaceae</taxon>
        <taxon>PACMAD clade</taxon>
        <taxon>Panicoideae</taxon>
        <taxon>Andropogonodae</taxon>
        <taxon>Andropogoneae</taxon>
        <taxon>Tripsacinae</taxon>
        <taxon>Zea</taxon>
    </lineage>
</organism>
<keyword evidence="2" id="KW-1185">Reference proteome</keyword>
<dbReference type="Gene3D" id="3.40.50.720">
    <property type="entry name" value="NAD(P)-binding Rossmann-like Domain"/>
    <property type="match status" value="1"/>
</dbReference>
<reference evidence="2" key="1">
    <citation type="submission" date="2015-12" db="EMBL/GenBank/DDBJ databases">
        <title>Update maize B73 reference genome by single molecule sequencing technologies.</title>
        <authorList>
            <consortium name="Maize Genome Sequencing Project"/>
            <person name="Ware D."/>
        </authorList>
    </citation>
    <scope>NUCLEOTIDE SEQUENCE [LARGE SCALE GENOMIC DNA]</scope>
    <source>
        <strain evidence="2">cv. B73</strain>
    </source>
</reference>
<dbReference type="EnsemblPlants" id="Zm00001eb143650_T001">
    <property type="protein sequence ID" value="Zm00001eb143650_P001"/>
    <property type="gene ID" value="Zm00001eb143650"/>
</dbReference>
<proteinExistence type="predicted"/>
<evidence type="ECO:0000313" key="2">
    <source>
        <dbReference type="Proteomes" id="UP000007305"/>
    </source>
</evidence>
<reference evidence="1" key="2">
    <citation type="submission" date="2019-07" db="EMBL/GenBank/DDBJ databases">
        <authorList>
            <person name="Seetharam A."/>
            <person name="Woodhouse M."/>
            <person name="Cannon E."/>
        </authorList>
    </citation>
    <scope>NUCLEOTIDE SEQUENCE [LARGE SCALE GENOMIC DNA]</scope>
    <source>
        <strain evidence="1">cv. B73</strain>
    </source>
</reference>
<dbReference type="InterPro" id="IPR036291">
    <property type="entry name" value="NAD(P)-bd_dom_sf"/>
</dbReference>
<dbReference type="Gramene" id="Zm00001eb143650_T001">
    <property type="protein sequence ID" value="Zm00001eb143650_P001"/>
    <property type="gene ID" value="Zm00001eb143650"/>
</dbReference>
<dbReference type="Proteomes" id="UP000007305">
    <property type="component" value="Chromosome 3"/>
</dbReference>
<accession>A0A804N8T4</accession>
<dbReference type="InParanoid" id="A0A804N8T4"/>
<dbReference type="PANTHER" id="PTHR23406:SF74">
    <property type="entry name" value="MALIC ENZYME"/>
    <property type="match status" value="1"/>
</dbReference>
<dbReference type="InterPro" id="IPR007573">
    <property type="entry name" value="QWRF"/>
</dbReference>
<dbReference type="Pfam" id="PF04484">
    <property type="entry name" value="QWRF"/>
    <property type="match status" value="1"/>
</dbReference>
<name>A0A804N8T4_MAIZE</name>
<dbReference type="GO" id="GO:0051287">
    <property type="term" value="F:NAD binding"/>
    <property type="evidence" value="ECO:0007669"/>
    <property type="project" value="InterPro"/>
</dbReference>